<evidence type="ECO:0000259" key="7">
    <source>
        <dbReference type="SMART" id="SM00852"/>
    </source>
</evidence>
<dbReference type="GO" id="GO:0046872">
    <property type="term" value="F:metal ion binding"/>
    <property type="evidence" value="ECO:0007669"/>
    <property type="project" value="UniProtKB-UniRule"/>
</dbReference>
<evidence type="ECO:0000256" key="4">
    <source>
        <dbReference type="ARBA" id="ARBA00023150"/>
    </source>
</evidence>
<name>A0A2R8BQA7_9RHOB</name>
<accession>A0A2R8BQA7</accession>
<keyword evidence="4 6" id="KW-0501">Molybdenum cofactor biosynthesis</keyword>
<dbReference type="Gene3D" id="3.90.105.10">
    <property type="entry name" value="Molybdopterin biosynthesis moea protein, domain 2"/>
    <property type="match status" value="1"/>
</dbReference>
<dbReference type="Pfam" id="PF03454">
    <property type="entry name" value="MoeA_C"/>
    <property type="match status" value="1"/>
</dbReference>
<dbReference type="Gene3D" id="2.170.190.11">
    <property type="entry name" value="Molybdopterin biosynthesis moea protein, domain 3"/>
    <property type="match status" value="1"/>
</dbReference>
<dbReference type="Pfam" id="PF00994">
    <property type="entry name" value="MoCF_biosynth"/>
    <property type="match status" value="1"/>
</dbReference>
<evidence type="ECO:0000313" key="9">
    <source>
        <dbReference type="Proteomes" id="UP000244912"/>
    </source>
</evidence>
<evidence type="ECO:0000256" key="5">
    <source>
        <dbReference type="ARBA" id="ARBA00047317"/>
    </source>
</evidence>
<comment type="catalytic activity">
    <reaction evidence="5">
        <text>adenylyl-molybdopterin + molybdate = Mo-molybdopterin + AMP + H(+)</text>
        <dbReference type="Rhea" id="RHEA:35047"/>
        <dbReference type="ChEBI" id="CHEBI:15378"/>
        <dbReference type="ChEBI" id="CHEBI:36264"/>
        <dbReference type="ChEBI" id="CHEBI:62727"/>
        <dbReference type="ChEBI" id="CHEBI:71302"/>
        <dbReference type="ChEBI" id="CHEBI:456215"/>
        <dbReference type="EC" id="2.10.1.1"/>
    </reaction>
</comment>
<dbReference type="GO" id="GO:0061599">
    <property type="term" value="F:molybdopterin molybdotransferase activity"/>
    <property type="evidence" value="ECO:0007669"/>
    <property type="project" value="UniProtKB-UniRule"/>
</dbReference>
<organism evidence="8 9">
    <name type="scientific">Palleronia abyssalis</name>
    <dbReference type="NCBI Taxonomy" id="1501240"/>
    <lineage>
        <taxon>Bacteria</taxon>
        <taxon>Pseudomonadati</taxon>
        <taxon>Pseudomonadota</taxon>
        <taxon>Alphaproteobacteria</taxon>
        <taxon>Rhodobacterales</taxon>
        <taxon>Roseobacteraceae</taxon>
        <taxon>Palleronia</taxon>
    </lineage>
</organism>
<evidence type="ECO:0000256" key="3">
    <source>
        <dbReference type="ARBA" id="ARBA00010763"/>
    </source>
</evidence>
<comment type="function">
    <text evidence="1 6">Catalyzes the insertion of molybdate into adenylated molybdopterin with the concomitant release of AMP.</text>
</comment>
<dbReference type="Gene3D" id="2.40.340.10">
    <property type="entry name" value="MoeA, C-terminal, domain IV"/>
    <property type="match status" value="1"/>
</dbReference>
<dbReference type="InterPro" id="IPR036425">
    <property type="entry name" value="MoaB/Mog-like_dom_sf"/>
</dbReference>
<comment type="pathway">
    <text evidence="2 6">Cofactor biosynthesis; molybdopterin biosynthesis.</text>
</comment>
<dbReference type="InterPro" id="IPR001453">
    <property type="entry name" value="MoaB/Mog_dom"/>
</dbReference>
<dbReference type="EC" id="2.10.1.1" evidence="6"/>
<dbReference type="InterPro" id="IPR005110">
    <property type="entry name" value="MoeA_linker/N"/>
</dbReference>
<dbReference type="AlphaFoldDB" id="A0A2R8BQA7"/>
<dbReference type="Gene3D" id="3.40.980.10">
    <property type="entry name" value="MoaB/Mog-like domain"/>
    <property type="match status" value="1"/>
</dbReference>
<dbReference type="EMBL" id="ONZF01000001">
    <property type="protein sequence ID" value="SPJ22362.1"/>
    <property type="molecule type" value="Genomic_DNA"/>
</dbReference>
<dbReference type="SUPFAM" id="SSF63882">
    <property type="entry name" value="MoeA N-terminal region -like"/>
    <property type="match status" value="1"/>
</dbReference>
<dbReference type="InterPro" id="IPR036135">
    <property type="entry name" value="MoeA_linker/N_sf"/>
</dbReference>
<dbReference type="PANTHER" id="PTHR10192">
    <property type="entry name" value="MOLYBDOPTERIN BIOSYNTHESIS PROTEIN"/>
    <property type="match status" value="1"/>
</dbReference>
<dbReference type="PANTHER" id="PTHR10192:SF5">
    <property type="entry name" value="GEPHYRIN"/>
    <property type="match status" value="1"/>
</dbReference>
<comment type="similarity">
    <text evidence="3 6">Belongs to the MoeA family.</text>
</comment>
<dbReference type="RefSeq" id="WP_108892265.1">
    <property type="nucleotide sequence ID" value="NZ_ONZF01000001.1"/>
</dbReference>
<feature type="domain" description="MoaB/Mog" evidence="7">
    <location>
        <begin position="173"/>
        <end position="310"/>
    </location>
</feature>
<keyword evidence="9" id="KW-1185">Reference proteome</keyword>
<keyword evidence="6" id="KW-0500">Molybdenum</keyword>
<reference evidence="9" key="1">
    <citation type="submission" date="2018-03" db="EMBL/GenBank/DDBJ databases">
        <authorList>
            <person name="Rodrigo-Torres L."/>
            <person name="Arahal R. D."/>
            <person name="Lucena T."/>
        </authorList>
    </citation>
    <scope>NUCLEOTIDE SEQUENCE [LARGE SCALE GENOMIC DNA]</scope>
    <source>
        <strain evidence="9">CECT 8504</strain>
    </source>
</reference>
<evidence type="ECO:0000256" key="6">
    <source>
        <dbReference type="RuleBase" id="RU365090"/>
    </source>
</evidence>
<keyword evidence="6" id="KW-0460">Magnesium</keyword>
<evidence type="ECO:0000256" key="2">
    <source>
        <dbReference type="ARBA" id="ARBA00005046"/>
    </source>
</evidence>
<dbReference type="OrthoDB" id="9804758at2"/>
<comment type="cofactor">
    <cofactor evidence="6">
        <name>Mg(2+)</name>
        <dbReference type="ChEBI" id="CHEBI:18420"/>
    </cofactor>
</comment>
<dbReference type="SUPFAM" id="SSF53218">
    <property type="entry name" value="Molybdenum cofactor biosynthesis proteins"/>
    <property type="match status" value="1"/>
</dbReference>
<keyword evidence="6 8" id="KW-0808">Transferase</keyword>
<dbReference type="InterPro" id="IPR038987">
    <property type="entry name" value="MoeA-like"/>
</dbReference>
<evidence type="ECO:0000256" key="1">
    <source>
        <dbReference type="ARBA" id="ARBA00002901"/>
    </source>
</evidence>
<dbReference type="Proteomes" id="UP000244912">
    <property type="component" value="Unassembled WGS sequence"/>
</dbReference>
<evidence type="ECO:0000313" key="8">
    <source>
        <dbReference type="EMBL" id="SPJ22362.1"/>
    </source>
</evidence>
<dbReference type="InterPro" id="IPR036688">
    <property type="entry name" value="MoeA_C_domain_IV_sf"/>
</dbReference>
<dbReference type="CDD" id="cd00887">
    <property type="entry name" value="MoeA"/>
    <property type="match status" value="1"/>
</dbReference>
<sequence length="390" mass="40838">MISVEDALDRVLSLVGPLGSEYVPLRQAAGRVLSQPLTAQRAQPPFPASAMDGYAIPTADPRPGHTFHVIGESAAGHGFGGCLKDGEAVRIFTGAPVPEGAKRVVIQEDVVRQGARVTLRDRIDHQTYIRPVGSDFAQGDVFDPSGPLRPANLALAAAMNHAELPVRRRPVVALIATGDELAMPGETPRHDQIIASNTFGLAAMIEAAGGRARVLPIARDTLLSLDAAFNLATGADLIVTIGGASVGDHDLVAAAAEARGLERSFYKVAMRPGKPLMAGRLHGTPIVGLPGNPVSSMVCGAIFVRPMLHVMQGLPAGPVLRHRSVLSAPLAANGPREHYMRGRRTASGVEAFESQDSAQLGILAAADVLIVQSPHDPGREIGAEVDIIPI</sequence>
<dbReference type="UniPathway" id="UPA00344"/>
<dbReference type="SMART" id="SM00852">
    <property type="entry name" value="MoCF_biosynth"/>
    <property type="match status" value="1"/>
</dbReference>
<proteinExistence type="inferred from homology"/>
<dbReference type="InterPro" id="IPR005111">
    <property type="entry name" value="MoeA_C_domain_IV"/>
</dbReference>
<dbReference type="GO" id="GO:0005829">
    <property type="term" value="C:cytosol"/>
    <property type="evidence" value="ECO:0007669"/>
    <property type="project" value="TreeGrafter"/>
</dbReference>
<keyword evidence="6" id="KW-0479">Metal-binding</keyword>
<gene>
    <name evidence="8" type="primary">moeA_1</name>
    <name evidence="8" type="ORF">PAA8504_00154</name>
</gene>
<dbReference type="SUPFAM" id="SSF63867">
    <property type="entry name" value="MoeA C-terminal domain-like"/>
    <property type="match status" value="1"/>
</dbReference>
<dbReference type="Pfam" id="PF03453">
    <property type="entry name" value="MoeA_N"/>
    <property type="match status" value="1"/>
</dbReference>
<dbReference type="GO" id="GO:0006777">
    <property type="term" value="P:Mo-molybdopterin cofactor biosynthetic process"/>
    <property type="evidence" value="ECO:0007669"/>
    <property type="project" value="UniProtKB-UniRule"/>
</dbReference>
<protein>
    <recommendedName>
        <fullName evidence="6">Molybdopterin molybdenumtransferase</fullName>
        <ecNumber evidence="6">2.10.1.1</ecNumber>
    </recommendedName>
</protein>